<protein>
    <submittedName>
        <fullName evidence="9">MFS general substrate transporter</fullName>
    </submittedName>
</protein>
<dbReference type="EMBL" id="ML994321">
    <property type="protein sequence ID" value="KAF2196800.1"/>
    <property type="molecule type" value="Genomic_DNA"/>
</dbReference>
<dbReference type="PANTHER" id="PTHR23504">
    <property type="entry name" value="MAJOR FACILITATOR SUPERFAMILY DOMAIN-CONTAINING PROTEIN 10"/>
    <property type="match status" value="1"/>
</dbReference>
<dbReference type="GO" id="GO:0022857">
    <property type="term" value="F:transmembrane transporter activity"/>
    <property type="evidence" value="ECO:0007669"/>
    <property type="project" value="InterPro"/>
</dbReference>
<feature type="transmembrane region" description="Helical" evidence="7">
    <location>
        <begin position="154"/>
        <end position="173"/>
    </location>
</feature>
<keyword evidence="2" id="KW-0813">Transport</keyword>
<evidence type="ECO:0000256" key="4">
    <source>
        <dbReference type="ARBA" id="ARBA00022989"/>
    </source>
</evidence>
<feature type="transmembrane region" description="Helical" evidence="7">
    <location>
        <begin position="397"/>
        <end position="416"/>
    </location>
</feature>
<feature type="transmembrane region" description="Helical" evidence="7">
    <location>
        <begin position="122"/>
        <end position="142"/>
    </location>
</feature>
<reference evidence="9" key="1">
    <citation type="journal article" date="2020" name="Stud. Mycol.">
        <title>101 Dothideomycetes genomes: a test case for predicting lifestyles and emergence of pathogens.</title>
        <authorList>
            <person name="Haridas S."/>
            <person name="Albert R."/>
            <person name="Binder M."/>
            <person name="Bloem J."/>
            <person name="Labutti K."/>
            <person name="Salamov A."/>
            <person name="Andreopoulos B."/>
            <person name="Baker S."/>
            <person name="Barry K."/>
            <person name="Bills G."/>
            <person name="Bluhm B."/>
            <person name="Cannon C."/>
            <person name="Castanera R."/>
            <person name="Culley D."/>
            <person name="Daum C."/>
            <person name="Ezra D."/>
            <person name="Gonzalez J."/>
            <person name="Henrissat B."/>
            <person name="Kuo A."/>
            <person name="Liang C."/>
            <person name="Lipzen A."/>
            <person name="Lutzoni F."/>
            <person name="Magnuson J."/>
            <person name="Mondo S."/>
            <person name="Nolan M."/>
            <person name="Ohm R."/>
            <person name="Pangilinan J."/>
            <person name="Park H.-J."/>
            <person name="Ramirez L."/>
            <person name="Alfaro M."/>
            <person name="Sun H."/>
            <person name="Tritt A."/>
            <person name="Yoshinaga Y."/>
            <person name="Zwiers L.-H."/>
            <person name="Turgeon B."/>
            <person name="Goodwin S."/>
            <person name="Spatafora J."/>
            <person name="Crous P."/>
            <person name="Grigoriev I."/>
        </authorList>
    </citation>
    <scope>NUCLEOTIDE SEQUENCE</scope>
    <source>
        <strain evidence="9">ATCC 74209</strain>
    </source>
</reference>
<dbReference type="Gene3D" id="1.20.1250.20">
    <property type="entry name" value="MFS general substrate transporter like domains"/>
    <property type="match status" value="1"/>
</dbReference>
<feature type="transmembrane region" description="Helical" evidence="7">
    <location>
        <begin position="315"/>
        <end position="332"/>
    </location>
</feature>
<proteinExistence type="predicted"/>
<feature type="transmembrane region" description="Helical" evidence="7">
    <location>
        <begin position="93"/>
        <end position="110"/>
    </location>
</feature>
<dbReference type="InterPro" id="IPR036259">
    <property type="entry name" value="MFS_trans_sf"/>
</dbReference>
<dbReference type="AlphaFoldDB" id="A0A9P4JCT5"/>
<dbReference type="PANTHER" id="PTHR23504:SF15">
    <property type="entry name" value="MAJOR FACILITATOR SUPERFAMILY (MFS) PROFILE DOMAIN-CONTAINING PROTEIN"/>
    <property type="match status" value="1"/>
</dbReference>
<dbReference type="GO" id="GO:0016020">
    <property type="term" value="C:membrane"/>
    <property type="evidence" value="ECO:0007669"/>
    <property type="project" value="UniProtKB-SubCell"/>
</dbReference>
<dbReference type="InterPro" id="IPR011701">
    <property type="entry name" value="MFS"/>
</dbReference>
<evidence type="ECO:0000256" key="6">
    <source>
        <dbReference type="SAM" id="MobiDB-lite"/>
    </source>
</evidence>
<feature type="domain" description="Major facilitator superfamily (MFS) profile" evidence="8">
    <location>
        <begin position="21"/>
        <end position="520"/>
    </location>
</feature>
<evidence type="ECO:0000259" key="8">
    <source>
        <dbReference type="PROSITE" id="PS50850"/>
    </source>
</evidence>
<organism evidence="9 10">
    <name type="scientific">Delitschia confertaspora ATCC 74209</name>
    <dbReference type="NCBI Taxonomy" id="1513339"/>
    <lineage>
        <taxon>Eukaryota</taxon>
        <taxon>Fungi</taxon>
        <taxon>Dikarya</taxon>
        <taxon>Ascomycota</taxon>
        <taxon>Pezizomycotina</taxon>
        <taxon>Dothideomycetes</taxon>
        <taxon>Pleosporomycetidae</taxon>
        <taxon>Pleosporales</taxon>
        <taxon>Delitschiaceae</taxon>
        <taxon>Delitschia</taxon>
    </lineage>
</organism>
<keyword evidence="5 7" id="KW-0472">Membrane</keyword>
<dbReference type="SUPFAM" id="SSF103473">
    <property type="entry name" value="MFS general substrate transporter"/>
    <property type="match status" value="1"/>
</dbReference>
<gene>
    <name evidence="9" type="ORF">GQ43DRAFT_238428</name>
</gene>
<comment type="subcellular location">
    <subcellularLocation>
        <location evidence="1">Membrane</location>
        <topology evidence="1">Multi-pass membrane protein</topology>
    </subcellularLocation>
</comment>
<sequence>MARDSRASALGKYPTPFPIRQMIVLALCRICEPIAFMSIFPYAYYMVESFGIAHDKAHISMYVGMVTSAFAFAEFSTGLLWGRLSDRIGRKTVLLGGMFGTGVSMLLFGFSNNLYMALFARAMGGLLNGNMGVLQTTIAELVTVEKQQPRAYSIMPFVWCLGTIIGSSLGGVLAEPVKNYPTLFAPGSVFETYPYLLPNLVCTAVVIFGLGVGILFLEETHEDKRHERDRGLEAGKWIVARIIGHEPEKPFTDKDGYLDEFQSMLENHSPCEYRSTSSSPTLCSSRTSMADPPPYSLEKTPAPTWKVRDIFTKQVILNIIGYGILAFHTISLEQLLPILMSKDESTTPLHLPFKFRGGFDFSTKTIGIILSVQGILQMFAQLVVYPWVSTRLGNLRTFWATIATYPLLYLITPYLALLPEHFRIPGILLILAWKVTAQSLSYPSLNIMLANAAPSKKVLGTINGAAASSASIMRGFGPTISGVIESAGDVAGYSGVAWWACAGIAIVGWLPGVFMKEERRRPGFRRLDDDVDEEVGFCDPFVSTGSDDSASIITLMPDEMMTPDEISTDAMRSKQ</sequence>
<keyword evidence="3 7" id="KW-0812">Transmembrane</keyword>
<evidence type="ECO:0000256" key="1">
    <source>
        <dbReference type="ARBA" id="ARBA00004141"/>
    </source>
</evidence>
<dbReference type="Proteomes" id="UP000799536">
    <property type="component" value="Unassembled WGS sequence"/>
</dbReference>
<evidence type="ECO:0000256" key="2">
    <source>
        <dbReference type="ARBA" id="ARBA00022448"/>
    </source>
</evidence>
<feature type="transmembrane region" description="Helical" evidence="7">
    <location>
        <begin position="496"/>
        <end position="515"/>
    </location>
</feature>
<feature type="transmembrane region" description="Helical" evidence="7">
    <location>
        <begin position="59"/>
        <end position="81"/>
    </location>
</feature>
<feature type="transmembrane region" description="Helical" evidence="7">
    <location>
        <begin position="21"/>
        <end position="47"/>
    </location>
</feature>
<dbReference type="CDD" id="cd17330">
    <property type="entry name" value="MFS_SLC46_TetA_like"/>
    <property type="match status" value="1"/>
</dbReference>
<feature type="transmembrane region" description="Helical" evidence="7">
    <location>
        <begin position="193"/>
        <end position="217"/>
    </location>
</feature>
<evidence type="ECO:0000256" key="7">
    <source>
        <dbReference type="SAM" id="Phobius"/>
    </source>
</evidence>
<evidence type="ECO:0000256" key="3">
    <source>
        <dbReference type="ARBA" id="ARBA00022692"/>
    </source>
</evidence>
<comment type="caution">
    <text evidence="9">The sequence shown here is derived from an EMBL/GenBank/DDBJ whole genome shotgun (WGS) entry which is preliminary data.</text>
</comment>
<dbReference type="Pfam" id="PF07690">
    <property type="entry name" value="MFS_1"/>
    <property type="match status" value="1"/>
</dbReference>
<keyword evidence="10" id="KW-1185">Reference proteome</keyword>
<feature type="region of interest" description="Disordered" evidence="6">
    <location>
        <begin position="271"/>
        <end position="295"/>
    </location>
</feature>
<keyword evidence="4 7" id="KW-1133">Transmembrane helix</keyword>
<feature type="compositionally biased region" description="Low complexity" evidence="6">
    <location>
        <begin position="275"/>
        <end position="288"/>
    </location>
</feature>
<evidence type="ECO:0000313" key="10">
    <source>
        <dbReference type="Proteomes" id="UP000799536"/>
    </source>
</evidence>
<name>A0A9P4JCT5_9PLEO</name>
<dbReference type="OrthoDB" id="10262656at2759"/>
<evidence type="ECO:0000313" key="9">
    <source>
        <dbReference type="EMBL" id="KAF2196800.1"/>
    </source>
</evidence>
<dbReference type="PROSITE" id="PS50850">
    <property type="entry name" value="MFS"/>
    <property type="match status" value="1"/>
</dbReference>
<evidence type="ECO:0000256" key="5">
    <source>
        <dbReference type="ARBA" id="ARBA00023136"/>
    </source>
</evidence>
<accession>A0A9P4JCT5</accession>
<dbReference type="InterPro" id="IPR020846">
    <property type="entry name" value="MFS_dom"/>
</dbReference>
<feature type="transmembrane region" description="Helical" evidence="7">
    <location>
        <begin position="365"/>
        <end position="385"/>
    </location>
</feature>